<comment type="caution">
    <text evidence="2">The sequence shown here is derived from an EMBL/GenBank/DDBJ whole genome shotgun (WGS) entry which is preliminary data.</text>
</comment>
<accession>A0A850ET27</accession>
<feature type="domain" description="Beta-lactamase-related" evidence="1">
    <location>
        <begin position="6"/>
        <end position="264"/>
    </location>
</feature>
<keyword evidence="2" id="KW-0378">Hydrolase</keyword>
<organism evidence="2 3">
    <name type="scientific">Paenibacillus agri</name>
    <dbReference type="NCBI Taxonomy" id="2744309"/>
    <lineage>
        <taxon>Bacteria</taxon>
        <taxon>Bacillati</taxon>
        <taxon>Bacillota</taxon>
        <taxon>Bacilli</taxon>
        <taxon>Bacillales</taxon>
        <taxon>Paenibacillaceae</taxon>
        <taxon>Paenibacillus</taxon>
    </lineage>
</organism>
<dbReference type="InterPro" id="IPR012338">
    <property type="entry name" value="Beta-lactam/transpept-like"/>
</dbReference>
<dbReference type="PANTHER" id="PTHR43283">
    <property type="entry name" value="BETA-LACTAMASE-RELATED"/>
    <property type="match status" value="1"/>
</dbReference>
<dbReference type="GO" id="GO:0016787">
    <property type="term" value="F:hydrolase activity"/>
    <property type="evidence" value="ECO:0007669"/>
    <property type="project" value="UniProtKB-KW"/>
</dbReference>
<dbReference type="RefSeq" id="WP_175374649.1">
    <property type="nucleotide sequence ID" value="NZ_JABWCS010000221.1"/>
</dbReference>
<dbReference type="AlphaFoldDB" id="A0A850ET27"/>
<gene>
    <name evidence="2" type="ORF">HPT30_28640</name>
</gene>
<evidence type="ECO:0000259" key="1">
    <source>
        <dbReference type="Pfam" id="PF00144"/>
    </source>
</evidence>
<proteinExistence type="predicted"/>
<protein>
    <submittedName>
        <fullName evidence="2">Serine hydrolase</fullName>
    </submittedName>
</protein>
<reference evidence="2" key="1">
    <citation type="submission" date="2020-06" db="EMBL/GenBank/DDBJ databases">
        <title>Paenibacillus sp. nov., isolated from soil.</title>
        <authorList>
            <person name="Seo Y.L."/>
        </authorList>
    </citation>
    <scope>NUCLEOTIDE SEQUENCE [LARGE SCALE GENOMIC DNA]</scope>
    <source>
        <strain evidence="2">JW14</strain>
    </source>
</reference>
<evidence type="ECO:0000313" key="2">
    <source>
        <dbReference type="EMBL" id="NUU64328.1"/>
    </source>
</evidence>
<sequence length="390" mass="43615">MELHSFMLLRHGKVAAEGWWNPYSADLPHALYSVSKSFTSTAVGFAVKEKLLTVDDLVISFFPEDLPEKVSPYLERLAIKHLLMMASGHTQDITETMSQQPDGNWVKAFFGVPLEKEPGTYFLYNNGATYMLSAIIQKVSGQSLLDYLKPRLFAPLGIVNPVWDTCPRGISAGAFGLSVITEDIAKLGLLYLQQGVWNGERLLEEEWIQAATTKQIDNGDNPDSDWNQGYGYQFWQCRHQAYRGDGFFGQFCLVMPEQQAVIAITGAQGDMQIVLNTIWDHLLPAMEPEPLASNEAEAERVAAQLRELAILPPHGLNCSENEKVMNGQIYKLEDPHGWQSFSVTFTGNEAMITMIHKENSYITRAGRSAWLAGRSSLIEEKDLKVVSSFT</sequence>
<dbReference type="SUPFAM" id="SSF56601">
    <property type="entry name" value="beta-lactamase/transpeptidase-like"/>
    <property type="match status" value="1"/>
</dbReference>
<name>A0A850ET27_9BACL</name>
<dbReference type="EMBL" id="JABWCS010000221">
    <property type="protein sequence ID" value="NUU64328.1"/>
    <property type="molecule type" value="Genomic_DNA"/>
</dbReference>
<dbReference type="InterPro" id="IPR001466">
    <property type="entry name" value="Beta-lactam-related"/>
</dbReference>
<keyword evidence="3" id="KW-1185">Reference proteome</keyword>
<dbReference type="PANTHER" id="PTHR43283:SF7">
    <property type="entry name" value="BETA-LACTAMASE-RELATED DOMAIN-CONTAINING PROTEIN"/>
    <property type="match status" value="1"/>
</dbReference>
<dbReference type="Proteomes" id="UP000564806">
    <property type="component" value="Unassembled WGS sequence"/>
</dbReference>
<dbReference type="InterPro" id="IPR050789">
    <property type="entry name" value="Diverse_Enzym_Activities"/>
</dbReference>
<evidence type="ECO:0000313" key="3">
    <source>
        <dbReference type="Proteomes" id="UP000564806"/>
    </source>
</evidence>
<dbReference type="Pfam" id="PF00144">
    <property type="entry name" value="Beta-lactamase"/>
    <property type="match status" value="1"/>
</dbReference>
<dbReference type="Gene3D" id="3.40.710.10">
    <property type="entry name" value="DD-peptidase/beta-lactamase superfamily"/>
    <property type="match status" value="1"/>
</dbReference>